<evidence type="ECO:0000256" key="3">
    <source>
        <dbReference type="PROSITE-ProRule" id="PRU00023"/>
    </source>
</evidence>
<keyword evidence="2 3" id="KW-0040">ANK repeat</keyword>
<name>A0A3B0J119_9RICK</name>
<dbReference type="PANTHER" id="PTHR24171">
    <property type="entry name" value="ANKYRIN REPEAT DOMAIN-CONTAINING PROTEIN 39-RELATED"/>
    <property type="match status" value="1"/>
</dbReference>
<evidence type="ECO:0000256" key="1">
    <source>
        <dbReference type="ARBA" id="ARBA00022737"/>
    </source>
</evidence>
<dbReference type="InterPro" id="IPR036770">
    <property type="entry name" value="Ankyrin_rpt-contain_sf"/>
</dbReference>
<dbReference type="Gene3D" id="1.25.40.20">
    <property type="entry name" value="Ankyrin repeat-containing domain"/>
    <property type="match status" value="2"/>
</dbReference>
<feature type="transmembrane region" description="Helical" evidence="4">
    <location>
        <begin position="207"/>
        <end position="227"/>
    </location>
</feature>
<dbReference type="Pfam" id="PF00023">
    <property type="entry name" value="Ank"/>
    <property type="match status" value="1"/>
</dbReference>
<evidence type="ECO:0000313" key="5">
    <source>
        <dbReference type="EMBL" id="SPP34196.1"/>
    </source>
</evidence>
<dbReference type="AlphaFoldDB" id="A0A3B0J119"/>
<dbReference type="EMBL" id="OUNF01000277">
    <property type="protein sequence ID" value="SPP34196.1"/>
    <property type="molecule type" value="Genomic_DNA"/>
</dbReference>
<keyword evidence="4" id="KW-0472">Membrane</keyword>
<sequence>MEISNWDILLSLVNVDKDLSKDNVIEKIQNELKRYSKEYEEWEKSGFDINYIFKDDEKVALLHLAASCNLENIVNALIEKGANVNEKGVSGETPLHETTHLKSINIANVLIEKGADVNSIDMWGETPLCGAVLCDNMVMVDVLIEKGADINVVDISRRTPLHCAALRGNMVMVDALIKKGADVNLVDMWGETPLHYLNRPAIKKGQIAGGAATLLGTAIAVALFATRTVTAEFIPIVIAVVAITVAALTVGGVTYKLLKPNTKVDGVAVLTNVREESASIAL</sequence>
<evidence type="ECO:0000256" key="4">
    <source>
        <dbReference type="SAM" id="Phobius"/>
    </source>
</evidence>
<reference evidence="5" key="1">
    <citation type="submission" date="2018-04" db="EMBL/GenBank/DDBJ databases">
        <authorList>
            <person name="Go L.Y."/>
            <person name="Mitchell J.A."/>
        </authorList>
    </citation>
    <scope>NUCLEOTIDE SEQUENCE</scope>
    <source>
        <strain evidence="5">WBAF</strain>
    </source>
</reference>
<gene>
    <name evidence="5" type="primary">ankX_10</name>
    <name evidence="5" type="ORF">WBAF_1020</name>
</gene>
<feature type="repeat" description="ANK" evidence="3">
    <location>
        <begin position="156"/>
        <end position="188"/>
    </location>
</feature>
<evidence type="ECO:0000256" key="2">
    <source>
        <dbReference type="ARBA" id="ARBA00023043"/>
    </source>
</evidence>
<dbReference type="PROSITE" id="PS50088">
    <property type="entry name" value="ANK_REPEAT"/>
    <property type="match status" value="4"/>
</dbReference>
<feature type="transmembrane region" description="Helical" evidence="4">
    <location>
        <begin position="233"/>
        <end position="255"/>
    </location>
</feature>
<protein>
    <submittedName>
        <fullName evidence="5">Phosphocholine transferase AnkX</fullName>
        <ecNumber evidence="5">2.7.1.-</ecNumber>
    </submittedName>
</protein>
<dbReference type="EC" id="2.7.1.-" evidence="5"/>
<keyword evidence="4" id="KW-0812">Transmembrane</keyword>
<feature type="repeat" description="ANK" evidence="3">
    <location>
        <begin position="123"/>
        <end position="155"/>
    </location>
</feature>
<feature type="repeat" description="ANK" evidence="3">
    <location>
        <begin position="90"/>
        <end position="122"/>
    </location>
</feature>
<feature type="repeat" description="ANK" evidence="3">
    <location>
        <begin position="57"/>
        <end position="89"/>
    </location>
</feature>
<dbReference type="InterPro" id="IPR002110">
    <property type="entry name" value="Ankyrin_rpt"/>
</dbReference>
<keyword evidence="5" id="KW-0808">Transferase</keyword>
<keyword evidence="4" id="KW-1133">Transmembrane helix</keyword>
<dbReference type="PROSITE" id="PS50297">
    <property type="entry name" value="ANK_REP_REGION"/>
    <property type="match status" value="4"/>
</dbReference>
<keyword evidence="1" id="KW-0677">Repeat</keyword>
<dbReference type="SUPFAM" id="SSF48403">
    <property type="entry name" value="Ankyrin repeat"/>
    <property type="match status" value="1"/>
</dbReference>
<dbReference type="GO" id="GO:0016740">
    <property type="term" value="F:transferase activity"/>
    <property type="evidence" value="ECO:0007669"/>
    <property type="project" value="UniProtKB-KW"/>
</dbReference>
<dbReference type="PANTHER" id="PTHR24171:SF9">
    <property type="entry name" value="ANKYRIN REPEAT DOMAIN-CONTAINING PROTEIN 39"/>
    <property type="match status" value="1"/>
</dbReference>
<dbReference type="Pfam" id="PF12796">
    <property type="entry name" value="Ank_2"/>
    <property type="match status" value="1"/>
</dbReference>
<organism evidence="5">
    <name type="scientific">Wolbachia endosymbiont of Aleurodicus floccissimus</name>
    <dbReference type="NCBI Taxonomy" id="2152762"/>
    <lineage>
        <taxon>Bacteria</taxon>
        <taxon>Pseudomonadati</taxon>
        <taxon>Pseudomonadota</taxon>
        <taxon>Alphaproteobacteria</taxon>
        <taxon>Rickettsiales</taxon>
        <taxon>Anaplasmataceae</taxon>
        <taxon>Wolbachieae</taxon>
        <taxon>Wolbachia</taxon>
    </lineage>
</organism>
<accession>A0A3B0J119</accession>
<proteinExistence type="predicted"/>
<dbReference type="SMART" id="SM00248">
    <property type="entry name" value="ANK"/>
    <property type="match status" value="4"/>
</dbReference>